<dbReference type="AlphaFoldDB" id="A0A1S1QW94"/>
<organism evidence="1 2">
    <name type="scientific">Parafrankia colletiae</name>
    <dbReference type="NCBI Taxonomy" id="573497"/>
    <lineage>
        <taxon>Bacteria</taxon>
        <taxon>Bacillati</taxon>
        <taxon>Actinomycetota</taxon>
        <taxon>Actinomycetes</taxon>
        <taxon>Frankiales</taxon>
        <taxon>Frankiaceae</taxon>
        <taxon>Parafrankia</taxon>
    </lineage>
</organism>
<sequence length="65" mass="6944">MPLLYFRGEGLFLRLAGAGQRADGHRQQFGQGSVRVEAQVNPVAPDHRDLGGIDEDGALTLGQLA</sequence>
<evidence type="ECO:0000313" key="1">
    <source>
        <dbReference type="EMBL" id="OHV37977.1"/>
    </source>
</evidence>
<comment type="caution">
    <text evidence="1">The sequence shown here is derived from an EMBL/GenBank/DDBJ whole genome shotgun (WGS) entry which is preliminary data.</text>
</comment>
<keyword evidence="2" id="KW-1185">Reference proteome</keyword>
<dbReference type="EMBL" id="MBLM01000110">
    <property type="protein sequence ID" value="OHV37977.1"/>
    <property type="molecule type" value="Genomic_DNA"/>
</dbReference>
<name>A0A1S1QW94_9ACTN</name>
<protein>
    <submittedName>
        <fullName evidence="1">Uncharacterized protein</fullName>
    </submittedName>
</protein>
<reference evidence="2" key="1">
    <citation type="submission" date="2016-07" db="EMBL/GenBank/DDBJ databases">
        <title>Sequence Frankia sp. strain CcI1.17.</title>
        <authorList>
            <person name="Ghodhbane-Gtari F."/>
            <person name="Swanson E."/>
            <person name="Gueddou A."/>
            <person name="Morris K."/>
            <person name="Hezbri K."/>
            <person name="Ktari A."/>
            <person name="Nouioui I."/>
            <person name="Abebe-Akele F."/>
            <person name="Simpson S."/>
            <person name="Thomas K."/>
            <person name="Gtari M."/>
            <person name="Tisa L.S."/>
            <person name="Hurst S."/>
        </authorList>
    </citation>
    <scope>NUCLEOTIDE SEQUENCE [LARGE SCALE GENOMIC DNA]</scope>
    <source>
        <strain evidence="2">Cc1.17</strain>
    </source>
</reference>
<proteinExistence type="predicted"/>
<gene>
    <name evidence="1" type="ORF">CC117_16020</name>
</gene>
<accession>A0A1S1QW94</accession>
<evidence type="ECO:0000313" key="2">
    <source>
        <dbReference type="Proteomes" id="UP000179627"/>
    </source>
</evidence>
<dbReference type="Proteomes" id="UP000179627">
    <property type="component" value="Unassembled WGS sequence"/>
</dbReference>